<comment type="caution">
    <text evidence="4">The sequence shown here is derived from an EMBL/GenBank/DDBJ whole genome shotgun (WGS) entry which is preliminary data.</text>
</comment>
<feature type="region of interest" description="Disordered" evidence="2">
    <location>
        <begin position="1"/>
        <end position="36"/>
    </location>
</feature>
<accession>A0A3N9TBB9</accession>
<evidence type="ECO:0000313" key="4">
    <source>
        <dbReference type="EMBL" id="RQW61468.1"/>
    </source>
</evidence>
<protein>
    <submittedName>
        <fullName evidence="4">Heme biosynthesis operon protein HemX</fullName>
    </submittedName>
</protein>
<reference evidence="4 5" key="1">
    <citation type="submission" date="2018-11" db="EMBL/GenBank/DDBJ databases">
        <title>Vibrio LJC006 sp. nov., isolated from seawater during the bloom of the enteromorpha.</title>
        <authorList>
            <person name="Liang J."/>
        </authorList>
    </citation>
    <scope>NUCLEOTIDE SEQUENCE [LARGE SCALE GENOMIC DNA]</scope>
    <source>
        <strain evidence="4 5">LJC006</strain>
    </source>
</reference>
<gene>
    <name evidence="4" type="ORF">EES38_19195</name>
</gene>
<evidence type="ECO:0000256" key="3">
    <source>
        <dbReference type="SAM" id="Phobius"/>
    </source>
</evidence>
<dbReference type="OrthoDB" id="5739852at2"/>
<keyword evidence="3" id="KW-0472">Membrane</keyword>
<dbReference type="Proteomes" id="UP000281112">
    <property type="component" value="Unassembled WGS sequence"/>
</dbReference>
<evidence type="ECO:0000256" key="2">
    <source>
        <dbReference type="SAM" id="MobiDB-lite"/>
    </source>
</evidence>
<organism evidence="4 5">
    <name type="scientific">Vibrio viridaestus</name>
    <dbReference type="NCBI Taxonomy" id="2487322"/>
    <lineage>
        <taxon>Bacteria</taxon>
        <taxon>Pseudomonadati</taxon>
        <taxon>Pseudomonadota</taxon>
        <taxon>Gammaproteobacteria</taxon>
        <taxon>Vibrionales</taxon>
        <taxon>Vibrionaceae</taxon>
        <taxon>Vibrio</taxon>
    </lineage>
</organism>
<dbReference type="EMBL" id="RJVQ01000012">
    <property type="protein sequence ID" value="RQW61468.1"/>
    <property type="molecule type" value="Genomic_DNA"/>
</dbReference>
<dbReference type="AlphaFoldDB" id="A0A3N9TBB9"/>
<dbReference type="PANTHER" id="PTHR38043:SF1">
    <property type="entry name" value="PROTEIN HEMX"/>
    <property type="match status" value="1"/>
</dbReference>
<feature type="compositionally biased region" description="Low complexity" evidence="2">
    <location>
        <begin position="1"/>
        <end position="10"/>
    </location>
</feature>
<dbReference type="InterPro" id="IPR007470">
    <property type="entry name" value="HemX"/>
</dbReference>
<keyword evidence="5" id="KW-1185">Reference proteome</keyword>
<sequence length="385" mass="43242">MTTNNTTPETNNKDQKHPQEDATKNQTSTTTEQSPLAAEYQQLQKQSKKGVKLASLAIVISIILSGGIVAYTQQHYQSQISSLQSELQQTQQQLKQQLDASLKQAQSIADNAVNKTETEVAQQHKSIESLQLALAEVKGRRPNDWLLAESDYLVKLAGRKLFLEHDPESATQLMESADQRIAALNDPSLVPLRKLMAEDITTLKAIPLIDKDGLVLRLTSLSQQVDQLPLANAILPEAVEQKKEEVTGDVNNWRTNLLTSAKNFADKFITFRTRDGNAIPLLSPEQHFFLRENLKMKIETAIKAVYDEQQEIYTTSLETANKWSTSYLNQSDNGVAEFNKALLSLSKQNIEVTYPVKLKSQTQLTDVISQRLRRQVTSLIKEDKE</sequence>
<feature type="transmembrane region" description="Helical" evidence="3">
    <location>
        <begin position="53"/>
        <end position="72"/>
    </location>
</feature>
<keyword evidence="3" id="KW-0812">Transmembrane</keyword>
<evidence type="ECO:0000313" key="5">
    <source>
        <dbReference type="Proteomes" id="UP000281112"/>
    </source>
</evidence>
<feature type="compositionally biased region" description="Basic and acidic residues" evidence="2">
    <location>
        <begin position="11"/>
        <end position="23"/>
    </location>
</feature>
<name>A0A3N9TBB9_9VIBR</name>
<keyword evidence="1" id="KW-0175">Coiled coil</keyword>
<dbReference type="Pfam" id="PF04375">
    <property type="entry name" value="HemX"/>
    <property type="match status" value="1"/>
</dbReference>
<feature type="compositionally biased region" description="Polar residues" evidence="2">
    <location>
        <begin position="24"/>
        <end position="34"/>
    </location>
</feature>
<keyword evidence="3" id="KW-1133">Transmembrane helix</keyword>
<dbReference type="PANTHER" id="PTHR38043">
    <property type="entry name" value="PROTEIN HEMX"/>
    <property type="match status" value="1"/>
</dbReference>
<dbReference type="RefSeq" id="WP_124938824.1">
    <property type="nucleotide sequence ID" value="NZ_RJVQ01000012.1"/>
</dbReference>
<proteinExistence type="predicted"/>
<evidence type="ECO:0000256" key="1">
    <source>
        <dbReference type="SAM" id="Coils"/>
    </source>
</evidence>
<feature type="coiled-coil region" evidence="1">
    <location>
        <begin position="73"/>
        <end position="115"/>
    </location>
</feature>